<dbReference type="SMART" id="SM00855">
    <property type="entry name" value="PGAM"/>
    <property type="match status" value="1"/>
</dbReference>
<dbReference type="Proteomes" id="UP000006637">
    <property type="component" value="Chromosome"/>
</dbReference>
<accession>Q1ARY6</accession>
<keyword evidence="2" id="KW-1185">Reference proteome</keyword>
<dbReference type="eggNOG" id="COG2062">
    <property type="taxonomic scope" value="Bacteria"/>
</dbReference>
<dbReference type="EMBL" id="CP000386">
    <property type="protein sequence ID" value="ABG05842.1"/>
    <property type="molecule type" value="Genomic_DNA"/>
</dbReference>
<dbReference type="Pfam" id="PF00300">
    <property type="entry name" value="His_Phos_1"/>
    <property type="match status" value="1"/>
</dbReference>
<dbReference type="AlphaFoldDB" id="Q1ARY6"/>
<dbReference type="OrthoDB" id="9810154at2"/>
<sequence length="170" mass="17768">MALDLCLVRHAVACGRDPERWPDDGRRPLTPRGERGFRAAARGLARLLPGGGASLLLSSPYERAWRTAQILAEETACPAPVPLDALLPGAGAEEAAAALAGRAGAGAVVAVGHRPSLHLLAAYLLTGRENGARLRIKKGGAVRIRFEGPPQPGAGELRWLLTPGLLRSLA</sequence>
<dbReference type="InterPro" id="IPR029033">
    <property type="entry name" value="His_PPase_superfam"/>
</dbReference>
<dbReference type="KEGG" id="rxy:Rxyl_2932"/>
<evidence type="ECO:0000313" key="1">
    <source>
        <dbReference type="EMBL" id="ABG05842.1"/>
    </source>
</evidence>
<name>Q1ARY6_RUBXD</name>
<dbReference type="InterPro" id="IPR013078">
    <property type="entry name" value="His_Pase_superF_clade-1"/>
</dbReference>
<evidence type="ECO:0000313" key="2">
    <source>
        <dbReference type="Proteomes" id="UP000006637"/>
    </source>
</evidence>
<dbReference type="SUPFAM" id="SSF53254">
    <property type="entry name" value="Phosphoglycerate mutase-like"/>
    <property type="match status" value="1"/>
</dbReference>
<dbReference type="HOGENOM" id="CLU_084603_3_1_11"/>
<dbReference type="CDD" id="cd07067">
    <property type="entry name" value="HP_PGM_like"/>
    <property type="match status" value="1"/>
</dbReference>
<dbReference type="Gene3D" id="3.40.50.1240">
    <property type="entry name" value="Phosphoglycerate mutase-like"/>
    <property type="match status" value="1"/>
</dbReference>
<proteinExistence type="predicted"/>
<dbReference type="STRING" id="266117.Rxyl_2932"/>
<protein>
    <submittedName>
        <fullName evidence="1">Phosphohistidine phosphatase, SixA</fullName>
    </submittedName>
</protein>
<organism evidence="1 2">
    <name type="scientific">Rubrobacter xylanophilus (strain DSM 9941 / JCM 11954 / NBRC 16129 / PRD-1)</name>
    <dbReference type="NCBI Taxonomy" id="266117"/>
    <lineage>
        <taxon>Bacteria</taxon>
        <taxon>Bacillati</taxon>
        <taxon>Actinomycetota</taxon>
        <taxon>Rubrobacteria</taxon>
        <taxon>Rubrobacterales</taxon>
        <taxon>Rubrobacteraceae</taxon>
        <taxon>Rubrobacter</taxon>
    </lineage>
</organism>
<reference evidence="1 2" key="1">
    <citation type="submission" date="2006-06" db="EMBL/GenBank/DDBJ databases">
        <title>Complete sequence of Rubrobacter xylanophilus DSM 9941.</title>
        <authorList>
            <consortium name="US DOE Joint Genome Institute"/>
            <person name="Copeland A."/>
            <person name="Lucas S."/>
            <person name="Lapidus A."/>
            <person name="Barry K."/>
            <person name="Detter J.C."/>
            <person name="Glavina del Rio T."/>
            <person name="Hammon N."/>
            <person name="Israni S."/>
            <person name="Dalin E."/>
            <person name="Tice H."/>
            <person name="Pitluck S."/>
            <person name="Munk A.C."/>
            <person name="Brettin T."/>
            <person name="Bruce D."/>
            <person name="Han C."/>
            <person name="Tapia R."/>
            <person name="Gilna P."/>
            <person name="Schmutz J."/>
            <person name="Larimer F."/>
            <person name="Land M."/>
            <person name="Hauser L."/>
            <person name="Kyrpides N."/>
            <person name="Lykidis A."/>
            <person name="da Costa M.S."/>
            <person name="Rainey F.A."/>
            <person name="Empadinhas N."/>
            <person name="Jolivet E."/>
            <person name="Battista J.R."/>
            <person name="Richardson P."/>
        </authorList>
    </citation>
    <scope>NUCLEOTIDE SEQUENCE [LARGE SCALE GENOMIC DNA]</scope>
    <source>
        <strain evidence="2">DSM 9941 / NBRC 16129 / PRD-1</strain>
    </source>
</reference>
<gene>
    <name evidence="1" type="ordered locus">Rxyl_2932</name>
</gene>